<dbReference type="PANTHER" id="PTHR47526:SF3">
    <property type="entry name" value="PHD-TYPE DOMAIN-CONTAINING PROTEIN"/>
    <property type="match status" value="1"/>
</dbReference>
<dbReference type="PANTHER" id="PTHR47526">
    <property type="entry name" value="ATP-DEPENDENT DNA HELICASE"/>
    <property type="match status" value="1"/>
</dbReference>
<accession>A0ABN8M356</accession>
<reference evidence="5 6" key="1">
    <citation type="submission" date="2022-05" db="EMBL/GenBank/DDBJ databases">
        <authorList>
            <consortium name="Genoscope - CEA"/>
            <person name="William W."/>
        </authorList>
    </citation>
    <scope>NUCLEOTIDE SEQUENCE [LARGE SCALE GENOMIC DNA]</scope>
</reference>
<sequence length="239" mass="27366">MKALFSEVNKSSKKPVIISLVPEFSEQFVLKSRRIPTLPDLYNHHNLTLSYPELLEKCGELLARWYTRKQHVEQIDQASQLCYCRKRTQGKTVCCSNSKCIFKEFHYECLRISDPIPSKWYCPNCRLLPEFQTKKCKKTSKSALSKNQDSIDAMKLDAICVCHSKPKVNERLLKCRGENCQNGKFFHLNCLDYKRMPNISKTTWMCSSCKVAQTDKATTSRSTGPTTCTSTLNIQTAAA</sequence>
<dbReference type="PROSITE" id="PS01359">
    <property type="entry name" value="ZF_PHD_1"/>
    <property type="match status" value="1"/>
</dbReference>
<evidence type="ECO:0000313" key="6">
    <source>
        <dbReference type="Proteomes" id="UP001159427"/>
    </source>
</evidence>
<dbReference type="Gene3D" id="3.30.40.10">
    <property type="entry name" value="Zinc/RING finger domain, C3HC4 (zinc finger)"/>
    <property type="match status" value="2"/>
</dbReference>
<feature type="non-terminal residue" evidence="5">
    <location>
        <position position="239"/>
    </location>
</feature>
<dbReference type="InterPro" id="IPR011011">
    <property type="entry name" value="Znf_FYVE_PHD"/>
</dbReference>
<feature type="domain" description="Zinc finger PHD-type" evidence="4">
    <location>
        <begin position="81"/>
        <end position="126"/>
    </location>
</feature>
<dbReference type="EMBL" id="CALNXI010000209">
    <property type="protein sequence ID" value="CAH3022186.1"/>
    <property type="molecule type" value="Genomic_DNA"/>
</dbReference>
<dbReference type="SUPFAM" id="SSF57903">
    <property type="entry name" value="FYVE/PHD zinc finger"/>
    <property type="match status" value="2"/>
</dbReference>
<organism evidence="5 6">
    <name type="scientific">Porites evermanni</name>
    <dbReference type="NCBI Taxonomy" id="104178"/>
    <lineage>
        <taxon>Eukaryota</taxon>
        <taxon>Metazoa</taxon>
        <taxon>Cnidaria</taxon>
        <taxon>Anthozoa</taxon>
        <taxon>Hexacorallia</taxon>
        <taxon>Scleractinia</taxon>
        <taxon>Fungiina</taxon>
        <taxon>Poritidae</taxon>
        <taxon>Porites</taxon>
    </lineage>
</organism>
<keyword evidence="3" id="KW-0862">Zinc</keyword>
<evidence type="ECO:0000256" key="1">
    <source>
        <dbReference type="ARBA" id="ARBA00022723"/>
    </source>
</evidence>
<dbReference type="InterPro" id="IPR001965">
    <property type="entry name" value="Znf_PHD"/>
</dbReference>
<name>A0ABN8M356_9CNID</name>
<evidence type="ECO:0000313" key="5">
    <source>
        <dbReference type="EMBL" id="CAH3022186.1"/>
    </source>
</evidence>
<evidence type="ECO:0000256" key="3">
    <source>
        <dbReference type="ARBA" id="ARBA00022833"/>
    </source>
</evidence>
<proteinExistence type="predicted"/>
<evidence type="ECO:0000259" key="4">
    <source>
        <dbReference type="SMART" id="SM00249"/>
    </source>
</evidence>
<gene>
    <name evidence="5" type="ORF">PEVE_00014407</name>
</gene>
<protein>
    <recommendedName>
        <fullName evidence="4">Zinc finger PHD-type domain-containing protein</fullName>
    </recommendedName>
</protein>
<evidence type="ECO:0000256" key="2">
    <source>
        <dbReference type="ARBA" id="ARBA00022771"/>
    </source>
</evidence>
<dbReference type="SMART" id="SM00249">
    <property type="entry name" value="PHD"/>
    <property type="match status" value="2"/>
</dbReference>
<dbReference type="InterPro" id="IPR019786">
    <property type="entry name" value="Zinc_finger_PHD-type_CS"/>
</dbReference>
<comment type="caution">
    <text evidence="5">The sequence shown here is derived from an EMBL/GenBank/DDBJ whole genome shotgun (WGS) entry which is preliminary data.</text>
</comment>
<dbReference type="InterPro" id="IPR013083">
    <property type="entry name" value="Znf_RING/FYVE/PHD"/>
</dbReference>
<keyword evidence="6" id="KW-1185">Reference proteome</keyword>
<keyword evidence="2" id="KW-0863">Zinc-finger</keyword>
<keyword evidence="1" id="KW-0479">Metal-binding</keyword>
<feature type="domain" description="Zinc finger PHD-type" evidence="4">
    <location>
        <begin position="159"/>
        <end position="210"/>
    </location>
</feature>
<dbReference type="Proteomes" id="UP001159427">
    <property type="component" value="Unassembled WGS sequence"/>
</dbReference>